<dbReference type="PROSITE" id="PS50181">
    <property type="entry name" value="FBOX"/>
    <property type="match status" value="1"/>
</dbReference>
<name>A0AAW0G651_9APHY</name>
<dbReference type="SUPFAM" id="SSF81383">
    <property type="entry name" value="F-box domain"/>
    <property type="match status" value="1"/>
</dbReference>
<evidence type="ECO:0000313" key="4">
    <source>
        <dbReference type="Proteomes" id="UP001385951"/>
    </source>
</evidence>
<dbReference type="InterPro" id="IPR001810">
    <property type="entry name" value="F-box_dom"/>
</dbReference>
<dbReference type="EMBL" id="JASBNA010000021">
    <property type="protein sequence ID" value="KAK7685137.1"/>
    <property type="molecule type" value="Genomic_DNA"/>
</dbReference>
<evidence type="ECO:0000259" key="2">
    <source>
        <dbReference type="PROSITE" id="PS50181"/>
    </source>
</evidence>
<dbReference type="AlphaFoldDB" id="A0AAW0G651"/>
<comment type="caution">
    <text evidence="3">The sequence shown here is derived from an EMBL/GenBank/DDBJ whole genome shotgun (WGS) entry which is preliminary data.</text>
</comment>
<dbReference type="Proteomes" id="UP001385951">
    <property type="component" value="Unassembled WGS sequence"/>
</dbReference>
<proteinExistence type="predicted"/>
<sequence length="671" mass="77325">MSRQLRKRKVVEAAPAEAPPISKKIKKDVPRPAAPHRRSWKKGSETVHSLSNMPLEIIYEILGYTPTDGLISLAPTTKGFRLLLMTRRSYSLWKESRQFVKGLPDCPSFLNEIAYANLCFQTFCHNCLSPNIHDVLWTLRVRTCKKCHNTLLIESDHPDFVPFWRVFYHAPFIFKPSSVRWDTGVSRIFNQSDLQTAPLTATGTTWMNWTEEQKRLSNEIKMWADACEQWHASYLQSCKDELDKIKKARLFTVIEKLRDLGWDEDLKDMAKASEEAETPHPLLDFKQVKQTRPLTDKIWSNMQDEVITFMQGWKDKRLVKARYKLLESCIGSLREAVKQFEEDLGGFCPNIRDIASFPEFREIIESPSDVTVTDLTFHALKEKLVDLVLQQRQEQKVLIHQLIERKALVCSDCKMIFKDMSEQYDDPLCHFGFNTRVIITDRTITLDTSYEDMLTLILELDPWSCDTLNVQVALIKHIIQFYGEDCTSVTADVLDANDIRLCCRSPQCHKELGTARVILSWRAAIRHFVKYHSKILESKAALKRALTTVDPVEAKQIVPLEVAAKEEKHLSGLLMVTCIKCPSNMWCGTKDEVKEHMRDHHDIDKPTETDVHINEADLVSDSTFYLLSELASRYQRSVATTKIKKRREQDHGPDLFRPSDVYVAGTLCADS</sequence>
<feature type="region of interest" description="Disordered" evidence="1">
    <location>
        <begin position="1"/>
        <end position="45"/>
    </location>
</feature>
<gene>
    <name evidence="3" type="ORF">QCA50_011500</name>
</gene>
<protein>
    <recommendedName>
        <fullName evidence="2">F-box domain-containing protein</fullName>
    </recommendedName>
</protein>
<accession>A0AAW0G651</accession>
<dbReference type="InterPro" id="IPR036047">
    <property type="entry name" value="F-box-like_dom_sf"/>
</dbReference>
<evidence type="ECO:0000256" key="1">
    <source>
        <dbReference type="SAM" id="MobiDB-lite"/>
    </source>
</evidence>
<evidence type="ECO:0000313" key="3">
    <source>
        <dbReference type="EMBL" id="KAK7685137.1"/>
    </source>
</evidence>
<feature type="compositionally biased region" description="Low complexity" evidence="1">
    <location>
        <begin position="12"/>
        <end position="22"/>
    </location>
</feature>
<organism evidence="3 4">
    <name type="scientific">Cerrena zonata</name>
    <dbReference type="NCBI Taxonomy" id="2478898"/>
    <lineage>
        <taxon>Eukaryota</taxon>
        <taxon>Fungi</taxon>
        <taxon>Dikarya</taxon>
        <taxon>Basidiomycota</taxon>
        <taxon>Agaricomycotina</taxon>
        <taxon>Agaricomycetes</taxon>
        <taxon>Polyporales</taxon>
        <taxon>Cerrenaceae</taxon>
        <taxon>Cerrena</taxon>
    </lineage>
</organism>
<keyword evidence="4" id="KW-1185">Reference proteome</keyword>
<feature type="domain" description="F-box" evidence="2">
    <location>
        <begin position="47"/>
        <end position="96"/>
    </location>
</feature>
<reference evidence="3 4" key="1">
    <citation type="submission" date="2022-09" db="EMBL/GenBank/DDBJ databases">
        <authorList>
            <person name="Palmer J.M."/>
        </authorList>
    </citation>
    <scope>NUCLEOTIDE SEQUENCE [LARGE SCALE GENOMIC DNA]</scope>
    <source>
        <strain evidence="3 4">DSM 7382</strain>
    </source>
</reference>